<dbReference type="RefSeq" id="WP_180958614.1">
    <property type="nucleotide sequence ID" value="NZ_NIHM01000061.1"/>
</dbReference>
<gene>
    <name evidence="2" type="ORF">CDL18_15405</name>
</gene>
<feature type="domain" description="Bacterial repeat" evidence="1">
    <location>
        <begin position="97"/>
        <end position="170"/>
    </location>
</feature>
<protein>
    <recommendedName>
        <fullName evidence="1">Bacterial repeat domain-containing protein</fullName>
    </recommendedName>
</protein>
<feature type="domain" description="Bacterial repeat" evidence="1">
    <location>
        <begin position="12"/>
        <end position="50"/>
    </location>
</feature>
<evidence type="ECO:0000313" key="3">
    <source>
        <dbReference type="Proteomes" id="UP000234849"/>
    </source>
</evidence>
<dbReference type="InterPro" id="IPR044060">
    <property type="entry name" value="Bacterial_rp_domain"/>
</dbReference>
<dbReference type="Proteomes" id="UP000234849">
    <property type="component" value="Unassembled WGS sequence"/>
</dbReference>
<dbReference type="Pfam" id="PF18998">
    <property type="entry name" value="Flg_new_2"/>
    <property type="match status" value="2"/>
</dbReference>
<comment type="caution">
    <text evidence="2">The sequence shown here is derived from an EMBL/GenBank/DDBJ whole genome shotgun (WGS) entry which is preliminary data.</text>
</comment>
<proteinExistence type="predicted"/>
<dbReference type="AlphaFoldDB" id="A0A2N5NDW7"/>
<dbReference type="EMBL" id="NIHM01000061">
    <property type="protein sequence ID" value="PLT52183.1"/>
    <property type="molecule type" value="Genomic_DNA"/>
</dbReference>
<reference evidence="2 3" key="1">
    <citation type="journal article" date="2017" name="Genome Med.">
        <title>A novel Ruminococcus gnavus clade enriched in inflammatory bowel disease patients.</title>
        <authorList>
            <person name="Hall A.B."/>
            <person name="Yassour M."/>
            <person name="Sauk J."/>
            <person name="Garner A."/>
            <person name="Jiang X."/>
            <person name="Arthur T."/>
            <person name="Lagoudas G.K."/>
            <person name="Vatanen T."/>
            <person name="Fornelos N."/>
            <person name="Wilson R."/>
            <person name="Bertha M."/>
            <person name="Cohen M."/>
            <person name="Garber J."/>
            <person name="Khalili H."/>
            <person name="Gevers D."/>
            <person name="Ananthakrishnan A.N."/>
            <person name="Kugathasan S."/>
            <person name="Lander E.S."/>
            <person name="Blainey P."/>
            <person name="Vlamakis H."/>
            <person name="Xavier R.J."/>
            <person name="Huttenhower C."/>
        </authorList>
    </citation>
    <scope>NUCLEOTIDE SEQUENCE [LARGE SCALE GENOMIC DNA]</scope>
    <source>
        <strain evidence="2 3">RJX1118</strain>
    </source>
</reference>
<feature type="non-terminal residue" evidence="2">
    <location>
        <position position="1"/>
    </location>
</feature>
<evidence type="ECO:0000313" key="2">
    <source>
        <dbReference type="EMBL" id="PLT52183.1"/>
    </source>
</evidence>
<feature type="non-terminal residue" evidence="2">
    <location>
        <position position="210"/>
    </location>
</feature>
<name>A0A2N5NDW7_MEDGN</name>
<accession>A0A2N5NDW7</accession>
<organism evidence="2 3">
    <name type="scientific">Mediterraneibacter gnavus</name>
    <name type="common">Ruminococcus gnavus</name>
    <dbReference type="NCBI Taxonomy" id="33038"/>
    <lineage>
        <taxon>Bacteria</taxon>
        <taxon>Bacillati</taxon>
        <taxon>Bacillota</taxon>
        <taxon>Clostridia</taxon>
        <taxon>Lachnospirales</taxon>
        <taxon>Lachnospiraceae</taxon>
        <taxon>Mediterraneibacter</taxon>
    </lineage>
</organism>
<evidence type="ECO:0000259" key="1">
    <source>
        <dbReference type="Pfam" id="PF18998"/>
    </source>
</evidence>
<sequence length="210" mass="23410">SYLIYVESPDPQMGTVTMDPANEGNIYKEGTEITVKAEPKAGYEFAQWLEVTEADGEEVLTPVEGAQAEYKFHAESDRVLRAEFRLAPVPETYYRVVVQSNDENMGTVSMDKEDGAYKEGVTAYVKAEAKEGFEFVGWKEKGQTEYVSKDAEYQFKVTKNTELIGEFKAVEVPHVPSAQEILNDILANNKIPSEVKAGTERLVLPEVPEG</sequence>